<name>A0A9X0R2Y7_9PROT</name>
<dbReference type="RefSeq" id="WP_186772335.1">
    <property type="nucleotide sequence ID" value="NZ_JACOMF010000031.1"/>
</dbReference>
<evidence type="ECO:0000313" key="3">
    <source>
        <dbReference type="Proteomes" id="UP000600101"/>
    </source>
</evidence>
<accession>A0A9X0R2Y7</accession>
<keyword evidence="3" id="KW-1185">Reference proteome</keyword>
<gene>
    <name evidence="2" type="ORF">H7965_19875</name>
</gene>
<dbReference type="Pfam" id="PF05258">
    <property type="entry name" value="DciA"/>
    <property type="match status" value="1"/>
</dbReference>
<dbReference type="EMBL" id="JACOMF010000031">
    <property type="protein sequence ID" value="MBC4017572.1"/>
    <property type="molecule type" value="Genomic_DNA"/>
</dbReference>
<proteinExistence type="predicted"/>
<evidence type="ECO:0000313" key="2">
    <source>
        <dbReference type="EMBL" id="MBC4017572.1"/>
    </source>
</evidence>
<dbReference type="Proteomes" id="UP000600101">
    <property type="component" value="Unassembled WGS sequence"/>
</dbReference>
<dbReference type="InterPro" id="IPR007922">
    <property type="entry name" value="DciA-like"/>
</dbReference>
<dbReference type="PANTHER" id="PTHR36456">
    <property type="entry name" value="UPF0232 PROTEIN SCO3875"/>
    <property type="match status" value="1"/>
</dbReference>
<feature type="region of interest" description="Disordered" evidence="1">
    <location>
        <begin position="1"/>
        <end position="30"/>
    </location>
</feature>
<reference evidence="2" key="1">
    <citation type="submission" date="2020-08" db="EMBL/GenBank/DDBJ databases">
        <authorList>
            <person name="Hu Y."/>
            <person name="Nguyen S.V."/>
            <person name="Li F."/>
            <person name="Fanning S."/>
        </authorList>
    </citation>
    <scope>NUCLEOTIDE SEQUENCE</scope>
    <source>
        <strain evidence="2">SYSU D8009</strain>
    </source>
</reference>
<sequence>MAKDSPDRGNASGAQARSPYGPRPLGQLIPPLTRPVFRKKSPGGATLMADWPAVVGPALAAVTTPKRLSAGTLTVGCVGPVAMELSHLAPQLIARINAHLGRVTVERLRFVQQAGTVPAAAPRRPPDTPLPPQVEAAVASLPPGELREALAKLARGVYRSRG</sequence>
<comment type="caution">
    <text evidence="2">The sequence shown here is derived from an EMBL/GenBank/DDBJ whole genome shotgun (WGS) entry which is preliminary data.</text>
</comment>
<dbReference type="PANTHER" id="PTHR36456:SF1">
    <property type="entry name" value="UPF0232 PROTEIN SCO3875"/>
    <property type="match status" value="1"/>
</dbReference>
<dbReference type="AlphaFoldDB" id="A0A9X0R2Y7"/>
<dbReference type="PIRSF" id="PIRSF032064">
    <property type="entry name" value="UCP032064"/>
    <property type="match status" value="1"/>
</dbReference>
<dbReference type="InterPro" id="IPR010593">
    <property type="entry name" value="DUF1159"/>
</dbReference>
<protein>
    <submittedName>
        <fullName evidence="2">DUF721 domain-containing protein</fullName>
    </submittedName>
</protein>
<evidence type="ECO:0000256" key="1">
    <source>
        <dbReference type="SAM" id="MobiDB-lite"/>
    </source>
</evidence>
<organism evidence="2 3">
    <name type="scientific">Siccirubricoccus deserti</name>
    <dbReference type="NCBI Taxonomy" id="2013562"/>
    <lineage>
        <taxon>Bacteria</taxon>
        <taxon>Pseudomonadati</taxon>
        <taxon>Pseudomonadota</taxon>
        <taxon>Alphaproteobacteria</taxon>
        <taxon>Acetobacterales</taxon>
        <taxon>Roseomonadaceae</taxon>
        <taxon>Siccirubricoccus</taxon>
    </lineage>
</organism>